<feature type="compositionally biased region" description="Low complexity" evidence="1">
    <location>
        <begin position="72"/>
        <end position="87"/>
    </location>
</feature>
<feature type="compositionally biased region" description="Polar residues" evidence="1">
    <location>
        <begin position="35"/>
        <end position="44"/>
    </location>
</feature>
<keyword evidence="3" id="KW-1185">Reference proteome</keyword>
<comment type="caution">
    <text evidence="2">The sequence shown here is derived from an EMBL/GenBank/DDBJ whole genome shotgun (WGS) entry which is preliminary data.</text>
</comment>
<name>A0A5A7NPA4_9MICC</name>
<dbReference type="EMBL" id="BKDJ01000004">
    <property type="protein sequence ID" value="GER22620.1"/>
    <property type="molecule type" value="Genomic_DNA"/>
</dbReference>
<feature type="region of interest" description="Disordered" evidence="1">
    <location>
        <begin position="30"/>
        <end position="87"/>
    </location>
</feature>
<evidence type="ECO:0000313" key="3">
    <source>
        <dbReference type="Proteomes" id="UP000325307"/>
    </source>
</evidence>
<sequence length="104" mass="10482">MRLLFRVVVCPASGARVALSSRLTTEYAADWPRDSPSTNPTSAHRNLRDGGTDGTVRAGEPGPGARASGKFAPGSAPGSAPGPALGCAPGSALLMRPILAKRSG</sequence>
<protein>
    <submittedName>
        <fullName evidence="2">Uncharacterized protein</fullName>
    </submittedName>
</protein>
<dbReference type="Proteomes" id="UP000325307">
    <property type="component" value="Unassembled WGS sequence"/>
</dbReference>
<reference evidence="2 3" key="1">
    <citation type="submission" date="2019-09" db="EMBL/GenBank/DDBJ databases">
        <title>Arthrobacter zafarii sp. nov., a moderately thermotolerant and halotolerant actinobacterium isolated from Cholistan desert soil of Pakistan.</title>
        <authorList>
            <person name="Amin A."/>
            <person name="Ahmed I."/>
            <person name="Khalid N."/>
            <person name="Schumann P."/>
            <person name="Busse H.J."/>
            <person name="Khan I.U."/>
            <person name="Li S."/>
            <person name="Li W.J."/>
        </authorList>
    </citation>
    <scope>NUCLEOTIDE SEQUENCE [LARGE SCALE GENOMIC DNA]</scope>
    <source>
        <strain evidence="2 3">NCCP-1664</strain>
    </source>
</reference>
<gene>
    <name evidence="2" type="ORF">NCCP1664_11170</name>
</gene>
<evidence type="ECO:0000313" key="2">
    <source>
        <dbReference type="EMBL" id="GER22620.1"/>
    </source>
</evidence>
<proteinExistence type="predicted"/>
<evidence type="ECO:0000256" key="1">
    <source>
        <dbReference type="SAM" id="MobiDB-lite"/>
    </source>
</evidence>
<accession>A0A5A7NPA4</accession>
<dbReference type="AlphaFoldDB" id="A0A5A7NPA4"/>
<organism evidence="2 3">
    <name type="scientific">Zafaria cholistanensis</name>
    <dbReference type="NCBI Taxonomy" id="1682741"/>
    <lineage>
        <taxon>Bacteria</taxon>
        <taxon>Bacillati</taxon>
        <taxon>Actinomycetota</taxon>
        <taxon>Actinomycetes</taxon>
        <taxon>Micrococcales</taxon>
        <taxon>Micrococcaceae</taxon>
        <taxon>Zafaria</taxon>
    </lineage>
</organism>